<evidence type="ECO:0000313" key="9">
    <source>
        <dbReference type="EMBL" id="AKJ95145.1"/>
    </source>
</evidence>
<keyword evidence="4" id="KW-0067">ATP-binding</keyword>
<evidence type="ECO:0000256" key="5">
    <source>
        <dbReference type="ARBA" id="ARBA00022967"/>
    </source>
</evidence>
<dbReference type="Gene3D" id="3.40.50.300">
    <property type="entry name" value="P-loop containing nucleotide triphosphate hydrolases"/>
    <property type="match status" value="1"/>
</dbReference>
<dbReference type="PANTHER" id="PTHR42794:SF1">
    <property type="entry name" value="HEMIN IMPORT ATP-BINDING PROTEIN HMUV"/>
    <property type="match status" value="1"/>
</dbReference>
<organism evidence="9 10">
    <name type="scientific">Thioalkalivibrio versutus</name>
    <dbReference type="NCBI Taxonomy" id="106634"/>
    <lineage>
        <taxon>Bacteria</taxon>
        <taxon>Pseudomonadati</taxon>
        <taxon>Pseudomonadota</taxon>
        <taxon>Gammaproteobacteria</taxon>
        <taxon>Chromatiales</taxon>
        <taxon>Ectothiorhodospiraceae</taxon>
        <taxon>Thioalkalivibrio</taxon>
    </lineage>
</organism>
<evidence type="ECO:0000256" key="6">
    <source>
        <dbReference type="ARBA" id="ARBA00037066"/>
    </source>
</evidence>
<dbReference type="AlphaFoldDB" id="A0A0G3G1U4"/>
<evidence type="ECO:0000256" key="7">
    <source>
        <dbReference type="SAM" id="MobiDB-lite"/>
    </source>
</evidence>
<dbReference type="SMART" id="SM00382">
    <property type="entry name" value="AAA"/>
    <property type="match status" value="1"/>
</dbReference>
<dbReference type="RefSeq" id="WP_047251207.1">
    <property type="nucleotide sequence ID" value="NZ_CP011367.1"/>
</dbReference>
<gene>
    <name evidence="9" type="ORF">TVD_07115</name>
</gene>
<dbReference type="FunFam" id="3.40.50.300:FF:000134">
    <property type="entry name" value="Iron-enterobactin ABC transporter ATP-binding protein"/>
    <property type="match status" value="1"/>
</dbReference>
<dbReference type="STRING" id="106634.TVD_07115"/>
<comment type="similarity">
    <text evidence="1">Belongs to the ABC transporter superfamily.</text>
</comment>
<dbReference type="OrthoDB" id="6461291at2"/>
<proteinExistence type="inferred from homology"/>
<name>A0A0G3G1U4_9GAMM</name>
<evidence type="ECO:0000256" key="1">
    <source>
        <dbReference type="ARBA" id="ARBA00005417"/>
    </source>
</evidence>
<evidence type="ECO:0000259" key="8">
    <source>
        <dbReference type="PROSITE" id="PS50893"/>
    </source>
</evidence>
<dbReference type="InterPro" id="IPR017871">
    <property type="entry name" value="ABC_transporter-like_CS"/>
</dbReference>
<keyword evidence="3" id="KW-0547">Nucleotide-binding</keyword>
<dbReference type="PROSITE" id="PS00211">
    <property type="entry name" value="ABC_TRANSPORTER_1"/>
    <property type="match status" value="1"/>
</dbReference>
<accession>A0A0G3G1U4</accession>
<dbReference type="PROSITE" id="PS50893">
    <property type="entry name" value="ABC_TRANSPORTER_2"/>
    <property type="match status" value="1"/>
</dbReference>
<evidence type="ECO:0000256" key="2">
    <source>
        <dbReference type="ARBA" id="ARBA00022448"/>
    </source>
</evidence>
<dbReference type="InterPro" id="IPR003593">
    <property type="entry name" value="AAA+_ATPase"/>
</dbReference>
<keyword evidence="10" id="KW-1185">Reference proteome</keyword>
<dbReference type="Pfam" id="PF00005">
    <property type="entry name" value="ABC_tran"/>
    <property type="match status" value="1"/>
</dbReference>
<dbReference type="CDD" id="cd03214">
    <property type="entry name" value="ABC_Iron-Siderophores_B12_Hemin"/>
    <property type="match status" value="1"/>
</dbReference>
<dbReference type="Proteomes" id="UP000064201">
    <property type="component" value="Chromosome"/>
</dbReference>
<keyword evidence="2" id="KW-0813">Transport</keyword>
<dbReference type="KEGG" id="tvr:TVD_07115"/>
<dbReference type="InterPro" id="IPR003439">
    <property type="entry name" value="ABC_transporter-like_ATP-bd"/>
</dbReference>
<dbReference type="InterPro" id="IPR027417">
    <property type="entry name" value="P-loop_NTPase"/>
</dbReference>
<feature type="domain" description="ABC transporter" evidence="8">
    <location>
        <begin position="35"/>
        <end position="271"/>
    </location>
</feature>
<evidence type="ECO:0000256" key="3">
    <source>
        <dbReference type="ARBA" id="ARBA00022741"/>
    </source>
</evidence>
<dbReference type="PANTHER" id="PTHR42794">
    <property type="entry name" value="HEMIN IMPORT ATP-BINDING PROTEIN HMUV"/>
    <property type="match status" value="1"/>
</dbReference>
<dbReference type="GO" id="GO:0005524">
    <property type="term" value="F:ATP binding"/>
    <property type="evidence" value="ECO:0007669"/>
    <property type="project" value="UniProtKB-KW"/>
</dbReference>
<dbReference type="EMBL" id="CP011367">
    <property type="protein sequence ID" value="AKJ95145.1"/>
    <property type="molecule type" value="Genomic_DNA"/>
</dbReference>
<evidence type="ECO:0000256" key="4">
    <source>
        <dbReference type="ARBA" id="ARBA00022840"/>
    </source>
</evidence>
<comment type="function">
    <text evidence="6">Part of the ABC transporter complex HmuTUV involved in hemin import. Responsible for energy coupling to the transport system.</text>
</comment>
<reference evidence="9 10" key="1">
    <citation type="submission" date="2015-04" db="EMBL/GenBank/DDBJ databases">
        <title>Complete Sequence for the Genome of the Thioalkalivibrio versutus D301.</title>
        <authorList>
            <person name="Mu T."/>
            <person name="Zhou J."/>
            <person name="Xu X."/>
        </authorList>
    </citation>
    <scope>NUCLEOTIDE SEQUENCE [LARGE SCALE GENOMIC DNA]</scope>
    <source>
        <strain evidence="9 10">D301</strain>
    </source>
</reference>
<evidence type="ECO:0000313" key="10">
    <source>
        <dbReference type="Proteomes" id="UP000064201"/>
    </source>
</evidence>
<dbReference type="SUPFAM" id="SSF52540">
    <property type="entry name" value="P-loop containing nucleoside triphosphate hydrolases"/>
    <property type="match status" value="1"/>
</dbReference>
<dbReference type="PATRIC" id="fig|106634.4.peg.1454"/>
<keyword evidence="5" id="KW-1278">Translocase</keyword>
<dbReference type="GO" id="GO:0016887">
    <property type="term" value="F:ATP hydrolysis activity"/>
    <property type="evidence" value="ECO:0007669"/>
    <property type="project" value="InterPro"/>
</dbReference>
<feature type="region of interest" description="Disordered" evidence="7">
    <location>
        <begin position="1"/>
        <end position="30"/>
    </location>
</feature>
<protein>
    <submittedName>
        <fullName evidence="9">ABC transporter</fullName>
    </submittedName>
</protein>
<sequence length="288" mass="31060">MPRTHPPVPAATQPHDTPGLGARSVHQEPGPKTLLATHDLVIDVPERPPGSPLDLTVDPGQCWGILGPNGAGKSTLLQTLAGLRAARAGTIKVKGQSIATLARAELARRLGLVFQTHHDGFPATVLETALIGRHPYLRPWDIESSEDYARARAALAAMDLADLEDRMVDTLSGGERQRLAIATVLTQDPSLLLLDEPTSQLDLHHQVAVLNRVQAIVGQENRGAVLVLHDVNLAARYCDHLLLLFPDGQACWGPTATMLVPSALERLYNQRLSVGEVDGLPVFLPRNE</sequence>